<dbReference type="Proteomes" id="UP001476247">
    <property type="component" value="Unassembled WGS sequence"/>
</dbReference>
<name>A0ABP9Y9V6_9FUNG</name>
<evidence type="ECO:0000313" key="1">
    <source>
        <dbReference type="EMBL" id="GAA5803756.1"/>
    </source>
</evidence>
<gene>
    <name evidence="1" type="ORF">HPULCUR_009240</name>
</gene>
<keyword evidence="2" id="KW-1185">Reference proteome</keyword>
<evidence type="ECO:0000313" key="2">
    <source>
        <dbReference type="Proteomes" id="UP001476247"/>
    </source>
</evidence>
<organism evidence="1 2">
    <name type="scientific">Helicostylum pulchrum</name>
    <dbReference type="NCBI Taxonomy" id="562976"/>
    <lineage>
        <taxon>Eukaryota</taxon>
        <taxon>Fungi</taxon>
        <taxon>Fungi incertae sedis</taxon>
        <taxon>Mucoromycota</taxon>
        <taxon>Mucoromycotina</taxon>
        <taxon>Mucoromycetes</taxon>
        <taxon>Mucorales</taxon>
        <taxon>Mucorineae</taxon>
        <taxon>Mucoraceae</taxon>
        <taxon>Helicostylum</taxon>
    </lineage>
</organism>
<sequence>MILKRVGPSGQSTTVFIDAKNKTKTVETSLPLLPSVVEDIIAVNFKKNIAMAVKFNTFTRLVAEDNKEMVICIRSIRT</sequence>
<accession>A0ABP9Y9V6</accession>
<comment type="caution">
    <text evidence="1">The sequence shown here is derived from an EMBL/GenBank/DDBJ whole genome shotgun (WGS) entry which is preliminary data.</text>
</comment>
<protein>
    <submittedName>
        <fullName evidence="1">Uncharacterized protein</fullName>
    </submittedName>
</protein>
<reference evidence="1 2" key="1">
    <citation type="submission" date="2024-04" db="EMBL/GenBank/DDBJ databases">
        <title>genome sequences of Mucor flavus KT1a and Helicostylum pulchrum KT1b strains isolation_sourced from the surface of a dry-aged beef.</title>
        <authorList>
            <person name="Toyotome T."/>
            <person name="Hosono M."/>
            <person name="Torimaru M."/>
            <person name="Fukuda K."/>
            <person name="Mikami N."/>
        </authorList>
    </citation>
    <scope>NUCLEOTIDE SEQUENCE [LARGE SCALE GENOMIC DNA]</scope>
    <source>
        <strain evidence="1 2">KT1b</strain>
    </source>
</reference>
<proteinExistence type="predicted"/>
<dbReference type="EMBL" id="BAABUJ010000030">
    <property type="protein sequence ID" value="GAA5803756.1"/>
    <property type="molecule type" value="Genomic_DNA"/>
</dbReference>